<evidence type="ECO:0000256" key="2">
    <source>
        <dbReference type="SAM" id="MobiDB-lite"/>
    </source>
</evidence>
<organism evidence="3 4">
    <name type="scientific">Fusarium pseudoanthophilum</name>
    <dbReference type="NCBI Taxonomy" id="48495"/>
    <lineage>
        <taxon>Eukaryota</taxon>
        <taxon>Fungi</taxon>
        <taxon>Dikarya</taxon>
        <taxon>Ascomycota</taxon>
        <taxon>Pezizomycotina</taxon>
        <taxon>Sordariomycetes</taxon>
        <taxon>Hypocreomycetidae</taxon>
        <taxon>Hypocreales</taxon>
        <taxon>Nectriaceae</taxon>
        <taxon>Fusarium</taxon>
        <taxon>Fusarium fujikuroi species complex</taxon>
    </lineage>
</organism>
<protein>
    <submittedName>
        <fullName evidence="3">Uncharacterized protein</fullName>
    </submittedName>
</protein>
<evidence type="ECO:0000313" key="3">
    <source>
        <dbReference type="EMBL" id="KAF5574685.1"/>
    </source>
</evidence>
<sequence length="200" mass="22523">MSPAPEDGLRVTLYQAPSDPHGVLMAKDAIIAKLMADNEDLRARITKQKQSKTILRNINDEQDVRITELELKLRRQGKEIRDVKRERDVFDRALDRRDYEIAGLKEEVSDKNRKLNDKEREVEGLETEVVILQRVIDEDNASTSSDSSGTDYDLMDRTSDEEEDEDTNGCNGTSSATDNNGSDNSSAANIKSEDEAMDDI</sequence>
<comment type="caution">
    <text evidence="3">The sequence shown here is derived from an EMBL/GenBank/DDBJ whole genome shotgun (WGS) entry which is preliminary data.</text>
</comment>
<keyword evidence="1" id="KW-0175">Coiled coil</keyword>
<dbReference type="Proteomes" id="UP000544095">
    <property type="component" value="Unassembled WGS sequence"/>
</dbReference>
<reference evidence="3 4" key="1">
    <citation type="submission" date="2020-05" db="EMBL/GenBank/DDBJ databases">
        <title>Identification and distribution of gene clusters putatively required for synthesis of sphingolipid metabolism inhibitors in phylogenetically diverse species of the filamentous fungus Fusarium.</title>
        <authorList>
            <person name="Kim H.-S."/>
            <person name="Busman M."/>
            <person name="Brown D.W."/>
            <person name="Divon H."/>
            <person name="Uhlig S."/>
            <person name="Proctor R.H."/>
        </authorList>
    </citation>
    <scope>NUCLEOTIDE SEQUENCE [LARGE SCALE GENOMIC DNA]</scope>
    <source>
        <strain evidence="3 4">NRRL 25211</strain>
    </source>
</reference>
<name>A0A8H5KML7_9HYPO</name>
<proteinExistence type="predicted"/>
<evidence type="ECO:0000313" key="4">
    <source>
        <dbReference type="Proteomes" id="UP000544095"/>
    </source>
</evidence>
<dbReference type="AlphaFoldDB" id="A0A8H5KML7"/>
<feature type="compositionally biased region" description="Low complexity" evidence="2">
    <location>
        <begin position="173"/>
        <end position="189"/>
    </location>
</feature>
<keyword evidence="4" id="KW-1185">Reference proteome</keyword>
<gene>
    <name evidence="3" type="ORF">FPANT_11654</name>
</gene>
<feature type="region of interest" description="Disordered" evidence="2">
    <location>
        <begin position="137"/>
        <end position="200"/>
    </location>
</feature>
<feature type="coiled-coil region" evidence="1">
    <location>
        <begin position="31"/>
        <end position="135"/>
    </location>
</feature>
<feature type="compositionally biased region" description="Low complexity" evidence="2">
    <location>
        <begin position="141"/>
        <end position="152"/>
    </location>
</feature>
<dbReference type="EMBL" id="JAAOAR010000724">
    <property type="protein sequence ID" value="KAF5574685.1"/>
    <property type="molecule type" value="Genomic_DNA"/>
</dbReference>
<evidence type="ECO:0000256" key="1">
    <source>
        <dbReference type="SAM" id="Coils"/>
    </source>
</evidence>
<accession>A0A8H5KML7</accession>